<name>A0AAV2GU87_9ROSI</name>
<dbReference type="EMBL" id="OZ034822">
    <property type="protein sequence ID" value="CAL1414031.1"/>
    <property type="molecule type" value="Genomic_DNA"/>
</dbReference>
<dbReference type="Gene3D" id="1.20.1280.50">
    <property type="match status" value="1"/>
</dbReference>
<keyword evidence="4" id="KW-1185">Reference proteome</keyword>
<reference evidence="3 4" key="1">
    <citation type="submission" date="2024-04" db="EMBL/GenBank/DDBJ databases">
        <authorList>
            <person name="Fracassetti M."/>
        </authorList>
    </citation>
    <scope>NUCLEOTIDE SEQUENCE [LARGE SCALE GENOMIC DNA]</scope>
</reference>
<dbReference type="Pfam" id="PF12937">
    <property type="entry name" value="F-box-like"/>
    <property type="match status" value="1"/>
</dbReference>
<accession>A0AAV2GU87</accession>
<proteinExistence type="predicted"/>
<sequence>MAATGSGHGTKPCSGSGSGGGDGDGHLPEELAIEILKRLRSRRSVGRSRCVSKSWYRLLSDPNIIRDILFFDNRIESGAQILIIRRRREDHPEFVGRRGSGRASAPSPTIYSQLSYHTLQPTIPAAPFPDLLISPTIAGCSHGIFCIYGKQRH</sequence>
<feature type="domain" description="F-box" evidence="2">
    <location>
        <begin position="27"/>
        <end position="68"/>
    </location>
</feature>
<dbReference type="Proteomes" id="UP001497516">
    <property type="component" value="Chromosome 9"/>
</dbReference>
<dbReference type="InterPro" id="IPR001810">
    <property type="entry name" value="F-box_dom"/>
</dbReference>
<dbReference type="AlphaFoldDB" id="A0AAV2GU87"/>
<evidence type="ECO:0000259" key="2">
    <source>
        <dbReference type="SMART" id="SM00256"/>
    </source>
</evidence>
<organism evidence="3 4">
    <name type="scientific">Linum trigynum</name>
    <dbReference type="NCBI Taxonomy" id="586398"/>
    <lineage>
        <taxon>Eukaryota</taxon>
        <taxon>Viridiplantae</taxon>
        <taxon>Streptophyta</taxon>
        <taxon>Embryophyta</taxon>
        <taxon>Tracheophyta</taxon>
        <taxon>Spermatophyta</taxon>
        <taxon>Magnoliopsida</taxon>
        <taxon>eudicotyledons</taxon>
        <taxon>Gunneridae</taxon>
        <taxon>Pentapetalae</taxon>
        <taxon>rosids</taxon>
        <taxon>fabids</taxon>
        <taxon>Malpighiales</taxon>
        <taxon>Linaceae</taxon>
        <taxon>Linum</taxon>
    </lineage>
</organism>
<feature type="region of interest" description="Disordered" evidence="1">
    <location>
        <begin position="1"/>
        <end position="24"/>
    </location>
</feature>
<evidence type="ECO:0000313" key="3">
    <source>
        <dbReference type="EMBL" id="CAL1414031.1"/>
    </source>
</evidence>
<evidence type="ECO:0000313" key="4">
    <source>
        <dbReference type="Proteomes" id="UP001497516"/>
    </source>
</evidence>
<dbReference type="SMART" id="SM00256">
    <property type="entry name" value="FBOX"/>
    <property type="match status" value="1"/>
</dbReference>
<dbReference type="InterPro" id="IPR036047">
    <property type="entry name" value="F-box-like_dom_sf"/>
</dbReference>
<dbReference type="SUPFAM" id="SSF81383">
    <property type="entry name" value="F-box domain"/>
    <property type="match status" value="1"/>
</dbReference>
<evidence type="ECO:0000256" key="1">
    <source>
        <dbReference type="SAM" id="MobiDB-lite"/>
    </source>
</evidence>
<gene>
    <name evidence="3" type="ORF">LTRI10_LOCUS53219</name>
</gene>
<protein>
    <recommendedName>
        <fullName evidence="2">F-box domain-containing protein</fullName>
    </recommendedName>
</protein>